<organism evidence="5 6">
    <name type="scientific">Byssochlamys spectabilis (strain No. 5 / NBRC 109023)</name>
    <name type="common">Paecilomyces variotii</name>
    <dbReference type="NCBI Taxonomy" id="1356009"/>
    <lineage>
        <taxon>Eukaryota</taxon>
        <taxon>Fungi</taxon>
        <taxon>Dikarya</taxon>
        <taxon>Ascomycota</taxon>
        <taxon>Pezizomycotina</taxon>
        <taxon>Eurotiomycetes</taxon>
        <taxon>Eurotiomycetidae</taxon>
        <taxon>Eurotiales</taxon>
        <taxon>Thermoascaceae</taxon>
        <taxon>Paecilomyces</taxon>
    </lineage>
</organism>
<feature type="compositionally biased region" description="Polar residues" evidence="2">
    <location>
        <begin position="850"/>
        <end position="859"/>
    </location>
</feature>
<evidence type="ECO:0000313" key="5">
    <source>
        <dbReference type="EMBL" id="GAD94848.1"/>
    </source>
</evidence>
<feature type="region of interest" description="Disordered" evidence="2">
    <location>
        <begin position="817"/>
        <end position="941"/>
    </location>
</feature>
<feature type="compositionally biased region" description="Basic and acidic residues" evidence="2">
    <location>
        <begin position="955"/>
        <end position="969"/>
    </location>
</feature>
<feature type="compositionally biased region" description="Low complexity" evidence="2">
    <location>
        <begin position="918"/>
        <end position="933"/>
    </location>
</feature>
<dbReference type="InterPro" id="IPR043453">
    <property type="entry name" value="Slm1_PH"/>
</dbReference>
<feature type="compositionally biased region" description="Polar residues" evidence="2">
    <location>
        <begin position="225"/>
        <end position="234"/>
    </location>
</feature>
<evidence type="ECO:0000313" key="6">
    <source>
        <dbReference type="Proteomes" id="UP000018001"/>
    </source>
</evidence>
<dbReference type="CDD" id="cd13311">
    <property type="entry name" value="PH_Slm1"/>
    <property type="match status" value="1"/>
</dbReference>
<dbReference type="Proteomes" id="UP000018001">
    <property type="component" value="Unassembled WGS sequence"/>
</dbReference>
<comment type="caution">
    <text evidence="5">The sequence shown here is derived from an EMBL/GenBank/DDBJ whole genome shotgun (WGS) entry which is preliminary data.</text>
</comment>
<dbReference type="InterPro" id="IPR027267">
    <property type="entry name" value="AH/BAR_dom_sf"/>
</dbReference>
<evidence type="ECO:0000256" key="2">
    <source>
        <dbReference type="SAM" id="MobiDB-lite"/>
    </source>
</evidence>
<proteinExistence type="predicted"/>
<keyword evidence="3" id="KW-0732">Signal</keyword>
<evidence type="ECO:0000256" key="3">
    <source>
        <dbReference type="SAM" id="SignalP"/>
    </source>
</evidence>
<feature type="compositionally biased region" description="Polar residues" evidence="2">
    <location>
        <begin position="882"/>
        <end position="900"/>
    </location>
</feature>
<feature type="region of interest" description="Disordered" evidence="2">
    <location>
        <begin position="166"/>
        <end position="188"/>
    </location>
</feature>
<dbReference type="PROSITE" id="PS50003">
    <property type="entry name" value="PH_DOMAIN"/>
    <property type="match status" value="1"/>
</dbReference>
<keyword evidence="1" id="KW-0597">Phosphoprotein</keyword>
<dbReference type="InterPro" id="IPR046869">
    <property type="entry name" value="SLM1/RGC1-like_PH"/>
</dbReference>
<dbReference type="AlphaFoldDB" id="V5FS17"/>
<feature type="compositionally biased region" description="Basic residues" evidence="2">
    <location>
        <begin position="261"/>
        <end position="283"/>
    </location>
</feature>
<dbReference type="PANTHER" id="PTHR31941:SF16">
    <property type="entry name" value="PHOSPHATIDYLINOSITOL 4,5-BISPHOSPHATE-BINDING PROTEIN SLM1-RELATED"/>
    <property type="match status" value="1"/>
</dbReference>
<dbReference type="PANTHER" id="PTHR31941">
    <property type="entry name" value="CYTOSKELETAL SIGNALING PROTEIN SLM1"/>
    <property type="match status" value="1"/>
</dbReference>
<dbReference type="Gene3D" id="1.20.1270.60">
    <property type="entry name" value="Arfaptin homology (AH) domain/BAR domain"/>
    <property type="match status" value="1"/>
</dbReference>
<feature type="compositionally biased region" description="Low complexity" evidence="2">
    <location>
        <begin position="970"/>
        <end position="989"/>
    </location>
</feature>
<evidence type="ECO:0000259" key="4">
    <source>
        <dbReference type="PROSITE" id="PS50003"/>
    </source>
</evidence>
<dbReference type="InterPro" id="IPR001849">
    <property type="entry name" value="PH_domain"/>
</dbReference>
<feature type="compositionally biased region" description="Low complexity" evidence="2">
    <location>
        <begin position="710"/>
        <end position="721"/>
    </location>
</feature>
<name>V5FS17_BYSSN</name>
<dbReference type="eggNOG" id="ENOG502QRAF">
    <property type="taxonomic scope" value="Eukaryota"/>
</dbReference>
<dbReference type="SUPFAM" id="SSF50729">
    <property type="entry name" value="PH domain-like"/>
    <property type="match status" value="1"/>
</dbReference>
<dbReference type="OrthoDB" id="5598057at2759"/>
<dbReference type="Pfam" id="PF20400">
    <property type="entry name" value="BAR_4"/>
    <property type="match status" value="1"/>
</dbReference>
<feature type="signal peptide" evidence="3">
    <location>
        <begin position="1"/>
        <end position="23"/>
    </location>
</feature>
<feature type="region of interest" description="Disordered" evidence="2">
    <location>
        <begin position="954"/>
        <end position="1035"/>
    </location>
</feature>
<feature type="compositionally biased region" description="Low complexity" evidence="2">
    <location>
        <begin position="860"/>
        <end position="874"/>
    </location>
</feature>
<dbReference type="InterPro" id="IPR046868">
    <property type="entry name" value="BAR_4"/>
</dbReference>
<dbReference type="Pfam" id="PF20399">
    <property type="entry name" value="PH_20"/>
    <property type="match status" value="1"/>
</dbReference>
<dbReference type="InterPro" id="IPR011993">
    <property type="entry name" value="PH-like_dom_sf"/>
</dbReference>
<dbReference type="EMBL" id="BAUL01000103">
    <property type="protein sequence ID" value="GAD94848.1"/>
    <property type="molecule type" value="Genomic_DNA"/>
</dbReference>
<dbReference type="HOGENOM" id="CLU_006465_0_0_1"/>
<gene>
    <name evidence="5" type="ORF">PVAR5_3479</name>
</gene>
<feature type="domain" description="PH" evidence="4">
    <location>
        <begin position="585"/>
        <end position="690"/>
    </location>
</feature>
<evidence type="ECO:0000256" key="1">
    <source>
        <dbReference type="ARBA" id="ARBA00022553"/>
    </source>
</evidence>
<accession>V5FS17</accession>
<reference evidence="6" key="1">
    <citation type="journal article" date="2014" name="Genome Announc.">
        <title>Draft genome sequence of the formaldehyde-resistant fungus Byssochlamys spectabilis No. 5 (anamorph Paecilomyces variotii No. 5) (NBRC109023).</title>
        <authorList>
            <person name="Oka T."/>
            <person name="Ekino K."/>
            <person name="Fukuda K."/>
            <person name="Nomura Y."/>
        </authorList>
    </citation>
    <scope>NUCLEOTIDE SEQUENCE [LARGE SCALE GENOMIC DNA]</scope>
    <source>
        <strain evidence="6">No. 5 / NBRC 109023</strain>
    </source>
</reference>
<dbReference type="SMART" id="SM00233">
    <property type="entry name" value="PH"/>
    <property type="match status" value="1"/>
</dbReference>
<dbReference type="InParanoid" id="V5FS17"/>
<protein>
    <submittedName>
        <fullName evidence="5">PH domain protein</fullName>
    </submittedName>
</protein>
<feature type="region of interest" description="Disordered" evidence="2">
    <location>
        <begin position="710"/>
        <end position="764"/>
    </location>
</feature>
<feature type="compositionally biased region" description="Polar residues" evidence="2">
    <location>
        <begin position="997"/>
        <end position="1020"/>
    </location>
</feature>
<feature type="chain" id="PRO_5004733340" evidence="3">
    <location>
        <begin position="24"/>
        <end position="1035"/>
    </location>
</feature>
<sequence length="1035" mass="113360">MKRYESSTFFLPWTLLLAGGVRRVGQPECVWYGLYSRVAGFVDSSDSDKDPSRLDHRHSAASFLVPKSDEAVKDNTCSRANGGAVSVELIIYKTIANSPQTVRSRSQPGLASETLETKPPSRLCLEQFHVQHQFHCYRCGLDAAQTLSTMTMAARPDIAAQDGYGAVPHPTDPTHLSRGYGGGSGSRPASYVANSDYNAAHGALEPSHLAHPTRFHEELDNNNYDYNQRNSVMEGSSGGGLHRSDSQSSHAPSVSLSRGGTLKKKSSLSRKGSLRRSGSRKSLRAGSVRSLHLGDKEKYGVDGADNLNSAFFVPIPTNGSPTDVLASRFQSWRKVLKDLIVFFKDLQKSYETRSKLLLSASNIVNNTSLPPTFLESGGLGDATEILRDYHKQGIAEAARAKEIENEVIMQLTGLRSDLQQKTKEIKSLSGDFKNSVDKEVEGTRKAVRNLQESLGLVDLDPAATSGKGDPYIVRLHVDRQLEKQIEEENYLHRAFLNLESSGRELESIVVGEIQKAYNAYANILKREAEQAMDAVEKLRAGPVSMPRDHEWNYFIANEDHLVDPRTPIRSVESISYPGKDHPAAAEVRSGMLERKSKYLKSYTPGWYVLSPTHLHEFKSPDRVAWQTPVMSLYLPEQKLGSHSQPGSTSHKFMLKGRQTGAMHRGHAWVFRAESHETMMAWYEDIENLIEKTGEARNAFVRRHMRSLSGGSWRASSISSDGVMDEDEADRTPYSAESVMMNQEAPETEAQGPRPQPGGRFGSDVQIDRHINEPMSPSSGESLADRAPWAATAGVAGSGVPLSHAGNSPQKQEYYEDYGPQARMPNGTSDQSPVRPERHSSYYGDWIGPSAATTGSSPTRNNEQLQQRQTYQYNQILDEHSNLAPQRSNNSSVPVATSPSINARDMSYEAQANRYESASTVPTTTNVTSRSNNTAQTSLDAVAGVAPAAVVAGTYRDFKGQDSEPSRRDTSSSPGPTSTLASSATSPISSNGIMYASMNPQLQQQQDAARPSATSKDSATSLELRIPGRYPPAATA</sequence>
<keyword evidence="6" id="KW-1185">Reference proteome</keyword>
<feature type="region of interest" description="Disordered" evidence="2">
    <location>
        <begin position="225"/>
        <end position="287"/>
    </location>
</feature>
<dbReference type="Gene3D" id="2.30.29.30">
    <property type="entry name" value="Pleckstrin-homology domain (PH domain)/Phosphotyrosine-binding domain (PTB)"/>
    <property type="match status" value="1"/>
</dbReference>